<dbReference type="EMBL" id="JADGJQ010000061">
    <property type="protein sequence ID" value="KAJ3174738.1"/>
    <property type="molecule type" value="Genomic_DNA"/>
</dbReference>
<dbReference type="PROSITE" id="PS50113">
    <property type="entry name" value="PAC"/>
    <property type="match status" value="1"/>
</dbReference>
<dbReference type="PROSITE" id="PS50110">
    <property type="entry name" value="RESPONSE_REGULATORY"/>
    <property type="match status" value="1"/>
</dbReference>
<protein>
    <recommendedName>
        <fullName evidence="11">Histidine kinase</fullName>
    </recommendedName>
</protein>
<dbReference type="InterPro" id="IPR035965">
    <property type="entry name" value="PAS-like_dom_sf"/>
</dbReference>
<dbReference type="CDD" id="cd16922">
    <property type="entry name" value="HATPase_EvgS-ArcB-TorS-like"/>
    <property type="match status" value="1"/>
</dbReference>
<evidence type="ECO:0000256" key="1">
    <source>
        <dbReference type="ARBA" id="ARBA00022553"/>
    </source>
</evidence>
<keyword evidence="5" id="KW-0472">Membrane</keyword>
<dbReference type="SMART" id="SM00388">
    <property type="entry name" value="HisKA"/>
    <property type="match status" value="1"/>
</dbReference>
<dbReference type="InterPro" id="IPR005467">
    <property type="entry name" value="His_kinase_dom"/>
</dbReference>
<keyword evidence="2" id="KW-0902">Two-component regulatory system</keyword>
<feature type="domain" description="PAC" evidence="8">
    <location>
        <begin position="363"/>
        <end position="416"/>
    </location>
</feature>
<evidence type="ECO:0000256" key="3">
    <source>
        <dbReference type="PROSITE-ProRule" id="PRU00169"/>
    </source>
</evidence>
<dbReference type="Gene3D" id="3.40.50.2300">
    <property type="match status" value="1"/>
</dbReference>
<sequence length="903" mass="99065">MRLRQLSELNLPANEAALSPVPNWFAKLRSDSEQAALGHHQHPDLKIRKNSHPLEALLPQRPRRPPWHKLVVFPLCCAVGALAGLAVSATMIRIAPRRAARAAGHALGAAAALALYHWAAVPQHISIFEPTDDEECQEQQAQSHLNRIAFDVNPSAMSIVHFVKDGNGAYDYCMVTVNDAAAANYGIPAPMLIGKWAVKDLQRPPEAVDSVCVRLFQAKETGGVIQWEQEYPSFQTVEEGDGDGRTDKRTLTLRAVHLGPLSPAQGDLALLISRDITEERHNLLRLELLMEAAADGFWEWNVGRNTITFGPNLARRLGYGVEEFSQNHIEVAEVTKTLHEDERDMVIKFLDDFARKKPGDDVFTLERRYQTKTGNWVWLLDKGRVVSRDAHGCPLKVVGAHIDINSRKLIEEALRQKQTQLDENQQLIEVANKELSQALRFKSEFIANISHELRTPLHGLLGLGRILWDTHLDDEQRDLLKHIRECSDGLLLLVNDVLDFSKATAGKMVLELIPFDLKACVESAVSVIRTRATEKGIKLSVDLDPSIPKVLIGDGNRLRQVLLNIAGNAVKFCLAGSVDVMAFVVDEDHLHAPHTIGRLPNALHTSTHNRADNILLPASDRKATLNSSTCAARAAEPASSAPPVLIRFEVRDTGIGISEDQFSRLFKPFSQVDSSTAREFGGTGLGLTISKQLVHLMTYPSDEGIRVESKQGVGSTFSFTIPFPQPASSFVENAEAMPLDSEEVLKAQRAGFAERYPLDILLAEDNKINQKVALRMLGQFGFTPGTNVIVANNGAEAVELAAARVRSNGVGFHLILMDLQMPKLSGFQATKLIRAAHGALEEGGPAIVAMTANVMAEDKQMCTEAGMNGHIGKPMFVPALEEVLDQFAHHFLGAASSPLPNGN</sequence>
<comment type="caution">
    <text evidence="9">The sequence shown here is derived from an EMBL/GenBank/DDBJ whole genome shotgun (WGS) entry which is preliminary data.</text>
</comment>
<dbReference type="Pfam" id="PF02518">
    <property type="entry name" value="HATPase_c"/>
    <property type="match status" value="1"/>
</dbReference>
<dbReference type="InterPro" id="IPR001610">
    <property type="entry name" value="PAC"/>
</dbReference>
<dbReference type="InterPro" id="IPR011006">
    <property type="entry name" value="CheY-like_superfamily"/>
</dbReference>
<dbReference type="InterPro" id="IPR000014">
    <property type="entry name" value="PAS"/>
</dbReference>
<dbReference type="InterPro" id="IPR004358">
    <property type="entry name" value="Sig_transdc_His_kin-like_C"/>
</dbReference>
<evidence type="ECO:0000259" key="8">
    <source>
        <dbReference type="PROSITE" id="PS50113"/>
    </source>
</evidence>
<dbReference type="PRINTS" id="PR00344">
    <property type="entry name" value="BCTRLSENSOR"/>
</dbReference>
<dbReference type="SMART" id="SM00387">
    <property type="entry name" value="HATPase_c"/>
    <property type="match status" value="1"/>
</dbReference>
<feature type="domain" description="Histidine kinase" evidence="6">
    <location>
        <begin position="448"/>
        <end position="725"/>
    </location>
</feature>
<name>A0AAD5XNN8_9FUNG</name>
<evidence type="ECO:0000313" key="9">
    <source>
        <dbReference type="EMBL" id="KAJ3174738.1"/>
    </source>
</evidence>
<dbReference type="InterPro" id="IPR001789">
    <property type="entry name" value="Sig_transdc_resp-reg_receiver"/>
</dbReference>
<evidence type="ECO:0008006" key="11">
    <source>
        <dbReference type="Google" id="ProtNLM"/>
    </source>
</evidence>
<dbReference type="Pfam" id="PF00512">
    <property type="entry name" value="HisKA"/>
    <property type="match status" value="1"/>
</dbReference>
<dbReference type="GO" id="GO:0000155">
    <property type="term" value="F:phosphorelay sensor kinase activity"/>
    <property type="evidence" value="ECO:0007669"/>
    <property type="project" value="InterPro"/>
</dbReference>
<dbReference type="PANTHER" id="PTHR45339:SF1">
    <property type="entry name" value="HYBRID SIGNAL TRANSDUCTION HISTIDINE KINASE J"/>
    <property type="match status" value="1"/>
</dbReference>
<evidence type="ECO:0000256" key="5">
    <source>
        <dbReference type="SAM" id="Phobius"/>
    </source>
</evidence>
<organism evidence="9 10">
    <name type="scientific">Geranomyces variabilis</name>
    <dbReference type="NCBI Taxonomy" id="109894"/>
    <lineage>
        <taxon>Eukaryota</taxon>
        <taxon>Fungi</taxon>
        <taxon>Fungi incertae sedis</taxon>
        <taxon>Chytridiomycota</taxon>
        <taxon>Chytridiomycota incertae sedis</taxon>
        <taxon>Chytridiomycetes</taxon>
        <taxon>Spizellomycetales</taxon>
        <taxon>Powellomycetaceae</taxon>
        <taxon>Geranomyces</taxon>
    </lineage>
</organism>
<keyword evidence="5" id="KW-1133">Transmembrane helix</keyword>
<keyword evidence="10" id="KW-1185">Reference proteome</keyword>
<dbReference type="CDD" id="cd17546">
    <property type="entry name" value="REC_hyHK_CKI1_RcsC-like"/>
    <property type="match status" value="1"/>
</dbReference>
<evidence type="ECO:0000313" key="10">
    <source>
        <dbReference type="Proteomes" id="UP001212152"/>
    </source>
</evidence>
<evidence type="ECO:0000256" key="2">
    <source>
        <dbReference type="ARBA" id="ARBA00023012"/>
    </source>
</evidence>
<dbReference type="NCBIfam" id="TIGR00229">
    <property type="entry name" value="sensory_box"/>
    <property type="match status" value="1"/>
</dbReference>
<gene>
    <name evidence="9" type="ORF">HDU87_006987</name>
</gene>
<dbReference type="CDD" id="cd00130">
    <property type="entry name" value="PAS"/>
    <property type="match status" value="1"/>
</dbReference>
<evidence type="ECO:0000259" key="6">
    <source>
        <dbReference type="PROSITE" id="PS50109"/>
    </source>
</evidence>
<dbReference type="Pfam" id="PF00072">
    <property type="entry name" value="Response_reg"/>
    <property type="match status" value="1"/>
</dbReference>
<dbReference type="Proteomes" id="UP001212152">
    <property type="component" value="Unassembled WGS sequence"/>
</dbReference>
<dbReference type="InterPro" id="IPR036890">
    <property type="entry name" value="HATPase_C_sf"/>
</dbReference>
<dbReference type="InterPro" id="IPR000700">
    <property type="entry name" value="PAS-assoc_C"/>
</dbReference>
<dbReference type="Gene3D" id="3.30.565.10">
    <property type="entry name" value="Histidine kinase-like ATPase, C-terminal domain"/>
    <property type="match status" value="1"/>
</dbReference>
<dbReference type="SUPFAM" id="SSF47384">
    <property type="entry name" value="Homodimeric domain of signal transducing histidine kinase"/>
    <property type="match status" value="1"/>
</dbReference>
<dbReference type="InterPro" id="IPR003661">
    <property type="entry name" value="HisK_dim/P_dom"/>
</dbReference>
<reference evidence="9" key="1">
    <citation type="submission" date="2020-05" db="EMBL/GenBank/DDBJ databases">
        <title>Phylogenomic resolution of chytrid fungi.</title>
        <authorList>
            <person name="Stajich J.E."/>
            <person name="Amses K."/>
            <person name="Simmons R."/>
            <person name="Seto K."/>
            <person name="Myers J."/>
            <person name="Bonds A."/>
            <person name="Quandt C.A."/>
            <person name="Barry K."/>
            <person name="Liu P."/>
            <person name="Grigoriev I."/>
            <person name="Longcore J.E."/>
            <person name="James T.Y."/>
        </authorList>
    </citation>
    <scope>NUCLEOTIDE SEQUENCE</scope>
    <source>
        <strain evidence="9">JEL0379</strain>
    </source>
</reference>
<feature type="transmembrane region" description="Helical" evidence="5">
    <location>
        <begin position="71"/>
        <end position="92"/>
    </location>
</feature>
<dbReference type="SMART" id="SM00448">
    <property type="entry name" value="REC"/>
    <property type="match status" value="1"/>
</dbReference>
<accession>A0AAD5XNN8</accession>
<dbReference type="PANTHER" id="PTHR45339">
    <property type="entry name" value="HYBRID SIGNAL TRANSDUCTION HISTIDINE KINASE J"/>
    <property type="match status" value="1"/>
</dbReference>
<keyword evidence="4" id="KW-0175">Coiled coil</keyword>
<dbReference type="SMART" id="SM00086">
    <property type="entry name" value="PAC"/>
    <property type="match status" value="1"/>
</dbReference>
<feature type="modified residue" description="4-aspartylphosphate" evidence="3">
    <location>
        <position position="818"/>
    </location>
</feature>
<feature type="domain" description="Response regulatory" evidence="7">
    <location>
        <begin position="759"/>
        <end position="888"/>
    </location>
</feature>
<keyword evidence="5" id="KW-0812">Transmembrane</keyword>
<dbReference type="SUPFAM" id="SSF55785">
    <property type="entry name" value="PYP-like sensor domain (PAS domain)"/>
    <property type="match status" value="1"/>
</dbReference>
<evidence type="ECO:0000259" key="7">
    <source>
        <dbReference type="PROSITE" id="PS50110"/>
    </source>
</evidence>
<dbReference type="InterPro" id="IPR036097">
    <property type="entry name" value="HisK_dim/P_sf"/>
</dbReference>
<keyword evidence="1 3" id="KW-0597">Phosphoprotein</keyword>
<dbReference type="Gene3D" id="1.10.287.130">
    <property type="match status" value="1"/>
</dbReference>
<dbReference type="Gene3D" id="3.30.450.20">
    <property type="entry name" value="PAS domain"/>
    <property type="match status" value="1"/>
</dbReference>
<dbReference type="InterPro" id="IPR013655">
    <property type="entry name" value="PAS_fold_3"/>
</dbReference>
<proteinExistence type="predicted"/>
<dbReference type="SUPFAM" id="SSF52172">
    <property type="entry name" value="CheY-like"/>
    <property type="match status" value="1"/>
</dbReference>
<dbReference type="SUPFAM" id="SSF55874">
    <property type="entry name" value="ATPase domain of HSP90 chaperone/DNA topoisomerase II/histidine kinase"/>
    <property type="match status" value="1"/>
</dbReference>
<evidence type="ECO:0000256" key="4">
    <source>
        <dbReference type="SAM" id="Coils"/>
    </source>
</evidence>
<dbReference type="Pfam" id="PF08447">
    <property type="entry name" value="PAS_3"/>
    <property type="match status" value="1"/>
</dbReference>
<dbReference type="AlphaFoldDB" id="A0AAD5XNN8"/>
<feature type="coiled-coil region" evidence="4">
    <location>
        <begin position="407"/>
        <end position="434"/>
    </location>
</feature>
<dbReference type="InterPro" id="IPR003594">
    <property type="entry name" value="HATPase_dom"/>
</dbReference>
<dbReference type="CDD" id="cd00082">
    <property type="entry name" value="HisKA"/>
    <property type="match status" value="1"/>
</dbReference>
<dbReference type="PROSITE" id="PS50109">
    <property type="entry name" value="HIS_KIN"/>
    <property type="match status" value="1"/>
</dbReference>